<protein>
    <submittedName>
        <fullName evidence="2">Uncharacterized protein</fullName>
    </submittedName>
</protein>
<evidence type="ECO:0000313" key="3">
    <source>
        <dbReference type="Proteomes" id="UP000053186"/>
    </source>
</evidence>
<evidence type="ECO:0000313" key="4">
    <source>
        <dbReference type="Proteomes" id="UP000061630"/>
    </source>
</evidence>
<organism evidence="2 3">
    <name type="scientific">Thermus parvatiensis</name>
    <dbReference type="NCBI Taxonomy" id="456163"/>
    <lineage>
        <taxon>Bacteria</taxon>
        <taxon>Thermotogati</taxon>
        <taxon>Deinococcota</taxon>
        <taxon>Deinococci</taxon>
        <taxon>Thermales</taxon>
        <taxon>Thermaceae</taxon>
        <taxon>Thermus</taxon>
    </lineage>
</organism>
<dbReference type="EMBL" id="AIJQ01000002">
    <property type="protein sequence ID" value="EIA39965.1"/>
    <property type="molecule type" value="Genomic_DNA"/>
</dbReference>
<dbReference type="EMBL" id="CP014141">
    <property type="protein sequence ID" value="AMA76143.1"/>
    <property type="molecule type" value="Genomic_DNA"/>
</dbReference>
<dbReference type="RefSeq" id="WP_008630934.1">
    <property type="nucleotide sequence ID" value="NZ_AIJQ01000002.1"/>
</dbReference>
<dbReference type="Proteomes" id="UP000061630">
    <property type="component" value="Chromosome"/>
</dbReference>
<proteinExistence type="predicted"/>
<sequence length="368" mass="40101">MGKIVVPGKEIRIPRVVVRPLLPPPPTFSARLQPQHLHWQVGRYKERLTSGPGGLGRGKIWVVEKEAEQHNLILTQTYDALIGSRGFISLADYAVVGTGSTPPNATQTGLVAEVARTNAGVSGEPDTIARQSTSGPGVGTFIITKRREFTEAQVGGRNLTEWGFSPSGSAGGNLMTRELFRDGLGNPVVISLASDQRLRLIYAYQVSYSPNAGAPQDASINIANLGTFAGKVFATRYWSGYDSGMGDLYLLSWWAMAYAEDVYNSLYFYPLDAYKAPNLDSEFGNYSGTTGYRITSGMFTAITRGRKINAITIPATDYNRDIYGFAIIRYTGTYHAGGFALAFNSGVKFTKSNLYKLVVGEWTLTWGP</sequence>
<gene>
    <name evidence="1" type="ORF">AV541_09660</name>
    <name evidence="2" type="ORF">RLTM_01520</name>
</gene>
<evidence type="ECO:0000313" key="1">
    <source>
        <dbReference type="EMBL" id="AMA76143.1"/>
    </source>
</evidence>
<dbReference type="Proteomes" id="UP000053186">
    <property type="component" value="Unassembled WGS sequence"/>
</dbReference>
<dbReference type="AlphaFoldDB" id="H7GE23"/>
<reference evidence="2 3" key="1">
    <citation type="journal article" date="2012" name="J. Bacteriol.">
        <title>Draft genome sequence of Thermus sp. strain RL, isolated from a hot water spring located atop the Himalayan ranges at Manikaran, India.</title>
        <authorList>
            <person name="Dwivedi V."/>
            <person name="Sangwan N."/>
            <person name="Nigam A."/>
            <person name="Garg N."/>
            <person name="Niharika N."/>
            <person name="Khurana P."/>
            <person name="Khurana J.P."/>
            <person name="Lal R."/>
        </authorList>
    </citation>
    <scope>NUCLEOTIDE SEQUENCE [LARGE SCALE GENOMIC DNA]</scope>
    <source>
        <strain evidence="2 3">RL</strain>
    </source>
</reference>
<reference evidence="1 4" key="2">
    <citation type="submission" date="2016-01" db="EMBL/GenBank/DDBJ databases">
        <title>Genome sequence of Thermus parvatiensis, a thermophile isolated from a hot water spring.</title>
        <authorList>
            <person name="Tripathi C."/>
            <person name="Lal R."/>
        </authorList>
    </citation>
    <scope>NUCLEOTIDE SEQUENCE [LARGE SCALE GENOMIC DNA]</scope>
    <source>
        <strain evidence="1 4">RL</strain>
    </source>
</reference>
<accession>H7GE23</accession>
<keyword evidence="3" id="KW-1185">Reference proteome</keyword>
<evidence type="ECO:0000313" key="2">
    <source>
        <dbReference type="EMBL" id="EIA39965.1"/>
    </source>
</evidence>
<dbReference type="KEGG" id="tpar:AV541_09660"/>
<name>H7GE23_9DEIN</name>